<feature type="domain" description="N-acetyltransferase" evidence="3">
    <location>
        <begin position="1"/>
        <end position="163"/>
    </location>
</feature>
<dbReference type="Gene3D" id="3.40.630.30">
    <property type="match status" value="1"/>
</dbReference>
<proteinExistence type="predicted"/>
<dbReference type="PANTHER" id="PTHR43072">
    <property type="entry name" value="N-ACETYLTRANSFERASE"/>
    <property type="match status" value="1"/>
</dbReference>
<dbReference type="Proteomes" id="UP000192997">
    <property type="component" value="Unassembled WGS sequence"/>
</dbReference>
<keyword evidence="1 4" id="KW-0808">Transferase</keyword>
<accession>A0A1X4G2N9</accession>
<evidence type="ECO:0000259" key="3">
    <source>
        <dbReference type="PROSITE" id="PS51186"/>
    </source>
</evidence>
<gene>
    <name evidence="4" type="ORF">B7O87_15240</name>
</gene>
<evidence type="ECO:0000256" key="1">
    <source>
        <dbReference type="ARBA" id="ARBA00022679"/>
    </source>
</evidence>
<comment type="caution">
    <text evidence="4">The sequence shown here is derived from an EMBL/GenBank/DDBJ whole genome shotgun (WGS) entry which is preliminary data.</text>
</comment>
<dbReference type="SUPFAM" id="SSF55729">
    <property type="entry name" value="Acyl-CoA N-acyltransferases (Nat)"/>
    <property type="match status" value="1"/>
</dbReference>
<name>A0A1X4G2N9_9CYAN</name>
<dbReference type="GO" id="GO:0016747">
    <property type="term" value="F:acyltransferase activity, transferring groups other than amino-acyl groups"/>
    <property type="evidence" value="ECO:0007669"/>
    <property type="project" value="InterPro"/>
</dbReference>
<dbReference type="RefSeq" id="WP_085729227.1">
    <property type="nucleotide sequence ID" value="NZ_NBYN01000074.1"/>
</dbReference>
<dbReference type="CDD" id="cd04301">
    <property type="entry name" value="NAT_SF"/>
    <property type="match status" value="1"/>
</dbReference>
<dbReference type="InterPro" id="IPR016181">
    <property type="entry name" value="Acyl_CoA_acyltransferase"/>
</dbReference>
<dbReference type="PANTHER" id="PTHR43072:SF23">
    <property type="entry name" value="UPF0039 PROTEIN C11D3.02C"/>
    <property type="match status" value="1"/>
</dbReference>
<dbReference type="AlphaFoldDB" id="A0A1X4G2N9"/>
<protein>
    <submittedName>
        <fullName evidence="4">N-acetyltransferase</fullName>
    </submittedName>
</protein>
<dbReference type="PROSITE" id="PS51186">
    <property type="entry name" value="GNAT"/>
    <property type="match status" value="1"/>
</dbReference>
<dbReference type="Pfam" id="PF00583">
    <property type="entry name" value="Acetyltransf_1"/>
    <property type="match status" value="1"/>
</dbReference>
<organism evidence="4 5">
    <name type="scientific">Cylindrospermopsis raciborskii CENA303</name>
    <dbReference type="NCBI Taxonomy" id="1170769"/>
    <lineage>
        <taxon>Bacteria</taxon>
        <taxon>Bacillati</taxon>
        <taxon>Cyanobacteriota</taxon>
        <taxon>Cyanophyceae</taxon>
        <taxon>Nostocales</taxon>
        <taxon>Aphanizomenonaceae</taxon>
        <taxon>Cylindrospermopsis</taxon>
    </lineage>
</organism>
<keyword evidence="2" id="KW-0012">Acyltransferase</keyword>
<sequence length="167" mass="18730">MIIRNATELDLPAIVAIYNAAVPTRMATADLEPVTLESRMTWFQERVPSRSPLWVVEVNDNIGGWLSFQSFYGRPAYHATAEISIYISPSFHRRGLGKTLLLKAIHESPNLGIKTLLSFIFAHNQPSLQLFAQFGFQHWGLLPKVADLAGLERDLIIMGLRIGQNQS</sequence>
<reference evidence="5" key="1">
    <citation type="submission" date="2017-04" db="EMBL/GenBank/DDBJ databases">
        <authorList>
            <person name="Abreu V.A."/>
            <person name="Popin R.V."/>
            <person name="Rigonato J."/>
            <person name="Andreote A.P."/>
            <person name="Schaker P.C."/>
            <person name="Hoff-Risseti C."/>
            <person name="Alvarenga D.O."/>
            <person name="Varani A.M."/>
            <person name="Fiore M.F."/>
        </authorList>
    </citation>
    <scope>NUCLEOTIDE SEQUENCE [LARGE SCALE GENOMIC DNA]</scope>
    <source>
        <strain evidence="5">CENA303</strain>
    </source>
</reference>
<evidence type="ECO:0000256" key="2">
    <source>
        <dbReference type="ARBA" id="ARBA00023315"/>
    </source>
</evidence>
<dbReference type="EMBL" id="NBYN01000074">
    <property type="protein sequence ID" value="OSO87034.1"/>
    <property type="molecule type" value="Genomic_DNA"/>
</dbReference>
<evidence type="ECO:0000313" key="5">
    <source>
        <dbReference type="Proteomes" id="UP000192997"/>
    </source>
</evidence>
<evidence type="ECO:0000313" key="4">
    <source>
        <dbReference type="EMBL" id="OSO87034.1"/>
    </source>
</evidence>
<dbReference type="InterPro" id="IPR000182">
    <property type="entry name" value="GNAT_dom"/>
</dbReference>